<dbReference type="EMBL" id="BTPE01000005">
    <property type="protein sequence ID" value="GMQ33364.1"/>
    <property type="molecule type" value="Genomic_DNA"/>
</dbReference>
<proteinExistence type="predicted"/>
<dbReference type="RefSeq" id="WP_338228145.1">
    <property type="nucleotide sequence ID" value="NZ_BTPE01000005.1"/>
</dbReference>
<dbReference type="Proteomes" id="UP001307705">
    <property type="component" value="Unassembled WGS sequence"/>
</dbReference>
<keyword evidence="2" id="KW-1185">Reference proteome</keyword>
<gene>
    <name evidence="1" type="ORF">Ataiwa_16360</name>
</gene>
<name>A0ABQ6PZJ2_9BACT</name>
<protein>
    <submittedName>
        <fullName evidence="1">Uncharacterized protein</fullName>
    </submittedName>
</protein>
<reference evidence="1 2" key="1">
    <citation type="submission" date="2023-08" db="EMBL/GenBank/DDBJ databases">
        <title>Draft genome sequence of Algoriphagus taiwanensis.</title>
        <authorList>
            <person name="Takatani N."/>
            <person name="Hosokawa M."/>
            <person name="Sawabe T."/>
        </authorList>
    </citation>
    <scope>NUCLEOTIDE SEQUENCE [LARGE SCALE GENOMIC DNA]</scope>
    <source>
        <strain evidence="1 2">JCM 19755</strain>
    </source>
</reference>
<evidence type="ECO:0000313" key="2">
    <source>
        <dbReference type="Proteomes" id="UP001307705"/>
    </source>
</evidence>
<accession>A0ABQ6PZJ2</accession>
<comment type="caution">
    <text evidence="1">The sequence shown here is derived from an EMBL/GenBank/DDBJ whole genome shotgun (WGS) entry which is preliminary data.</text>
</comment>
<sequence length="84" mass="9532">MNFLHISNIHNSVLSLGGNVNAVYGMDSGIFSELLLRALELNRKLVAAISREWESEEHCLDYVIRLIEECKKLEVTVSENLKSQ</sequence>
<evidence type="ECO:0000313" key="1">
    <source>
        <dbReference type="EMBL" id="GMQ33364.1"/>
    </source>
</evidence>
<organism evidence="1 2">
    <name type="scientific">Algoriphagus taiwanensis</name>
    <dbReference type="NCBI Taxonomy" id="1445656"/>
    <lineage>
        <taxon>Bacteria</taxon>
        <taxon>Pseudomonadati</taxon>
        <taxon>Bacteroidota</taxon>
        <taxon>Cytophagia</taxon>
        <taxon>Cytophagales</taxon>
        <taxon>Cyclobacteriaceae</taxon>
        <taxon>Algoriphagus</taxon>
    </lineage>
</organism>